<organism evidence="1 2">
    <name type="scientific">Araneus ventricosus</name>
    <name type="common">Orbweaver spider</name>
    <name type="synonym">Epeira ventricosa</name>
    <dbReference type="NCBI Taxonomy" id="182803"/>
    <lineage>
        <taxon>Eukaryota</taxon>
        <taxon>Metazoa</taxon>
        <taxon>Ecdysozoa</taxon>
        <taxon>Arthropoda</taxon>
        <taxon>Chelicerata</taxon>
        <taxon>Arachnida</taxon>
        <taxon>Araneae</taxon>
        <taxon>Araneomorphae</taxon>
        <taxon>Entelegynae</taxon>
        <taxon>Araneoidea</taxon>
        <taxon>Araneidae</taxon>
        <taxon>Araneus</taxon>
    </lineage>
</organism>
<sequence length="96" mass="10785">MLFRTLSPTTVPNFKTTPFFFSIRRFLAFVDWTIKSHFEVTPELFGTDFVILNIGQMTRTSPELAPLSKLPHHTSGRALGKSCCLANAVCELAFCD</sequence>
<dbReference type="AlphaFoldDB" id="A0A4Y1ZYS4"/>
<evidence type="ECO:0000313" key="2">
    <source>
        <dbReference type="Proteomes" id="UP000499080"/>
    </source>
</evidence>
<name>A0A4Y1ZYS4_ARAVE</name>
<protein>
    <submittedName>
        <fullName evidence="1">Uncharacterized protein</fullName>
    </submittedName>
</protein>
<keyword evidence="2" id="KW-1185">Reference proteome</keyword>
<gene>
    <name evidence="1" type="ORF">AVEN_115285_1</name>
</gene>
<dbReference type="Proteomes" id="UP000499080">
    <property type="component" value="Unassembled WGS sequence"/>
</dbReference>
<dbReference type="EMBL" id="BGPR01000001">
    <property type="protein sequence ID" value="GBL72345.1"/>
    <property type="molecule type" value="Genomic_DNA"/>
</dbReference>
<reference evidence="1 2" key="1">
    <citation type="journal article" date="2019" name="Sci. Rep.">
        <title>Orb-weaving spider Araneus ventricosus genome elucidates the spidroin gene catalogue.</title>
        <authorList>
            <person name="Kono N."/>
            <person name="Nakamura H."/>
            <person name="Ohtoshi R."/>
            <person name="Moran D.A.P."/>
            <person name="Shinohara A."/>
            <person name="Yoshida Y."/>
            <person name="Fujiwara M."/>
            <person name="Mori M."/>
            <person name="Tomita M."/>
            <person name="Arakawa K."/>
        </authorList>
    </citation>
    <scope>NUCLEOTIDE SEQUENCE [LARGE SCALE GENOMIC DNA]</scope>
</reference>
<proteinExistence type="predicted"/>
<evidence type="ECO:0000313" key="1">
    <source>
        <dbReference type="EMBL" id="GBL72345.1"/>
    </source>
</evidence>
<comment type="caution">
    <text evidence="1">The sequence shown here is derived from an EMBL/GenBank/DDBJ whole genome shotgun (WGS) entry which is preliminary data.</text>
</comment>
<accession>A0A4Y1ZYS4</accession>